<proteinExistence type="predicted"/>
<evidence type="ECO:0000313" key="4">
    <source>
        <dbReference type="Proteomes" id="UP000190166"/>
    </source>
</evidence>
<dbReference type="AlphaFoldDB" id="A0A1T5P1Q2"/>
<name>A0A1T5P1Q2_9BACT</name>
<keyword evidence="2" id="KW-0732">Signal</keyword>
<evidence type="ECO:0000256" key="1">
    <source>
        <dbReference type="SAM" id="MobiDB-lite"/>
    </source>
</evidence>
<reference evidence="3 4" key="1">
    <citation type="submission" date="2017-02" db="EMBL/GenBank/DDBJ databases">
        <authorList>
            <person name="Peterson S.W."/>
        </authorList>
    </citation>
    <scope>NUCLEOTIDE SEQUENCE [LARGE SCALE GENOMIC DNA]</scope>
    <source>
        <strain evidence="3 4">DSM 18108</strain>
    </source>
</reference>
<dbReference type="Proteomes" id="UP000190166">
    <property type="component" value="Unassembled WGS sequence"/>
</dbReference>
<feature type="compositionally biased region" description="Polar residues" evidence="1">
    <location>
        <begin position="83"/>
        <end position="92"/>
    </location>
</feature>
<feature type="region of interest" description="Disordered" evidence="1">
    <location>
        <begin position="62"/>
        <end position="140"/>
    </location>
</feature>
<gene>
    <name evidence="3" type="ORF">SAMN05660461_3516</name>
</gene>
<dbReference type="EMBL" id="FUZZ01000002">
    <property type="protein sequence ID" value="SKD06681.1"/>
    <property type="molecule type" value="Genomic_DNA"/>
</dbReference>
<dbReference type="RefSeq" id="WP_079470782.1">
    <property type="nucleotide sequence ID" value="NZ_FUZZ01000002.1"/>
</dbReference>
<dbReference type="STRING" id="393003.SAMN05660461_3516"/>
<feature type="chain" id="PRO_5013273331" evidence="2">
    <location>
        <begin position="32"/>
        <end position="140"/>
    </location>
</feature>
<sequence>MKSESITPNNMKSLLILAFLLFAGFMPGVFAQESVKPENTGGNTGKVRDQLFPTFKKDLADLNQRSTLPPADRAVVSKDTKSRLFTNYQPQRPNAAPKLRASKTKPLPSDSAAVAAPGNQASKAVVPIPSQDGGTSPKKN</sequence>
<protein>
    <submittedName>
        <fullName evidence="3">Uncharacterized protein</fullName>
    </submittedName>
</protein>
<evidence type="ECO:0000256" key="2">
    <source>
        <dbReference type="SAM" id="SignalP"/>
    </source>
</evidence>
<accession>A0A1T5P1Q2</accession>
<evidence type="ECO:0000313" key="3">
    <source>
        <dbReference type="EMBL" id="SKD06681.1"/>
    </source>
</evidence>
<organism evidence="3 4">
    <name type="scientific">Chitinophaga ginsengisegetis</name>
    <dbReference type="NCBI Taxonomy" id="393003"/>
    <lineage>
        <taxon>Bacteria</taxon>
        <taxon>Pseudomonadati</taxon>
        <taxon>Bacteroidota</taxon>
        <taxon>Chitinophagia</taxon>
        <taxon>Chitinophagales</taxon>
        <taxon>Chitinophagaceae</taxon>
        <taxon>Chitinophaga</taxon>
    </lineage>
</organism>
<feature type="signal peptide" evidence="2">
    <location>
        <begin position="1"/>
        <end position="31"/>
    </location>
</feature>
<keyword evidence="4" id="KW-1185">Reference proteome</keyword>